<keyword evidence="4" id="KW-1185">Reference proteome</keyword>
<dbReference type="InterPro" id="IPR005184">
    <property type="entry name" value="DUF306_Meta_HslJ"/>
</dbReference>
<evidence type="ECO:0000313" key="3">
    <source>
        <dbReference type="EMBL" id="MFD0626041.1"/>
    </source>
</evidence>
<feature type="domain" description="DUF306" evidence="2">
    <location>
        <begin position="149"/>
        <end position="260"/>
    </location>
</feature>
<proteinExistence type="predicted"/>
<sequence>MRNRRTAVGALALLTLAACGNETSADGGSGSVRTAPRLTGVHWNVDSVTADGHTTVAPDGAHVVIGPEGRATGSFGCNRFSAETGTDGETITVRRTTTTQMGCEKDVQRFESALSRAFSGELTAAVTGRNLTLTTRTGDTIALTSEPPAPLTGTAWTVTSLVSGSTASSLPAGTEKRARLTFGKDGSVRGTLGCNHFRGAATVTGSTITFDRIDGTRMMCPDARMKLERALLEVLDGRTTYRIDHRALSLTAANGEGLVATAQAPAATAPAPGR</sequence>
<feature type="chain" id="PRO_5047462106" evidence="1">
    <location>
        <begin position="26"/>
        <end position="274"/>
    </location>
</feature>
<dbReference type="PANTHER" id="PTHR35535">
    <property type="entry name" value="HEAT SHOCK PROTEIN HSLJ"/>
    <property type="match status" value="1"/>
</dbReference>
<dbReference type="Gene3D" id="2.40.128.270">
    <property type="match status" value="2"/>
</dbReference>
<dbReference type="PANTHER" id="PTHR35535:SF2">
    <property type="entry name" value="DUF306 DOMAIN-CONTAINING PROTEIN"/>
    <property type="match status" value="1"/>
</dbReference>
<dbReference type="EMBL" id="JBHTGL010000008">
    <property type="protein sequence ID" value="MFD0626041.1"/>
    <property type="molecule type" value="Genomic_DNA"/>
</dbReference>
<feature type="domain" description="DUF306" evidence="2">
    <location>
        <begin position="37"/>
        <end position="142"/>
    </location>
</feature>
<evidence type="ECO:0000259" key="2">
    <source>
        <dbReference type="Pfam" id="PF03724"/>
    </source>
</evidence>
<comment type="caution">
    <text evidence="3">The sequence shown here is derived from an EMBL/GenBank/DDBJ whole genome shotgun (WGS) entry which is preliminary data.</text>
</comment>
<keyword evidence="1" id="KW-0732">Signal</keyword>
<feature type="signal peptide" evidence="1">
    <location>
        <begin position="1"/>
        <end position="25"/>
    </location>
</feature>
<dbReference type="PROSITE" id="PS51257">
    <property type="entry name" value="PROKAR_LIPOPROTEIN"/>
    <property type="match status" value="1"/>
</dbReference>
<reference evidence="4" key="1">
    <citation type="journal article" date="2019" name="Int. J. Syst. Evol. Microbiol.">
        <title>The Global Catalogue of Microorganisms (GCM) 10K type strain sequencing project: providing services to taxonomists for standard genome sequencing and annotation.</title>
        <authorList>
            <consortium name="The Broad Institute Genomics Platform"/>
            <consortium name="The Broad Institute Genome Sequencing Center for Infectious Disease"/>
            <person name="Wu L."/>
            <person name="Ma J."/>
        </authorList>
    </citation>
    <scope>NUCLEOTIDE SEQUENCE [LARGE SCALE GENOMIC DNA]</scope>
    <source>
        <strain evidence="4">JCM 12607</strain>
    </source>
</reference>
<dbReference type="Pfam" id="PF03724">
    <property type="entry name" value="META"/>
    <property type="match status" value="2"/>
</dbReference>
<name>A0ABW2X0I4_9ACTN</name>
<accession>A0ABW2X0I4</accession>
<dbReference type="InterPro" id="IPR053147">
    <property type="entry name" value="Hsp_HslJ-like"/>
</dbReference>
<organism evidence="3 4">
    <name type="scientific">Streptomyces sanglieri</name>
    <dbReference type="NCBI Taxonomy" id="193460"/>
    <lineage>
        <taxon>Bacteria</taxon>
        <taxon>Bacillati</taxon>
        <taxon>Actinomycetota</taxon>
        <taxon>Actinomycetes</taxon>
        <taxon>Kitasatosporales</taxon>
        <taxon>Streptomycetaceae</taxon>
        <taxon>Streptomyces</taxon>
    </lineage>
</organism>
<evidence type="ECO:0000313" key="4">
    <source>
        <dbReference type="Proteomes" id="UP001596915"/>
    </source>
</evidence>
<dbReference type="InterPro" id="IPR038670">
    <property type="entry name" value="HslJ-like_sf"/>
</dbReference>
<evidence type="ECO:0000256" key="1">
    <source>
        <dbReference type="SAM" id="SignalP"/>
    </source>
</evidence>
<protein>
    <submittedName>
        <fullName evidence="3">META domain-containing protein</fullName>
    </submittedName>
</protein>
<dbReference type="Proteomes" id="UP001596915">
    <property type="component" value="Unassembled WGS sequence"/>
</dbReference>
<gene>
    <name evidence="3" type="ORF">ACFQ2K_28245</name>
</gene>